<geneLocation type="plasmid" evidence="1 2">
    <name>pY5S7-1</name>
</geneLocation>
<accession>A0ABD8B2A6</accession>
<organism evidence="1 2">
    <name type="scientific">Paenibacillus amylolyticus</name>
    <dbReference type="NCBI Taxonomy" id="1451"/>
    <lineage>
        <taxon>Bacteria</taxon>
        <taxon>Bacillati</taxon>
        <taxon>Bacillota</taxon>
        <taxon>Bacilli</taxon>
        <taxon>Bacillales</taxon>
        <taxon>Paenibacillaceae</taxon>
        <taxon>Paenibacillus</taxon>
    </lineage>
</organism>
<evidence type="ECO:0000313" key="2">
    <source>
        <dbReference type="Proteomes" id="UP001364764"/>
    </source>
</evidence>
<gene>
    <name evidence="1" type="ORF">V6668_31770</name>
</gene>
<dbReference type="RefSeq" id="WP_101314352.1">
    <property type="nucleotide sequence ID" value="NZ_CP145893.1"/>
</dbReference>
<dbReference type="AlphaFoldDB" id="A0ABD8B2A6"/>
<dbReference type="GeneID" id="93480153"/>
<evidence type="ECO:0000313" key="1">
    <source>
        <dbReference type="EMBL" id="WWP23970.1"/>
    </source>
</evidence>
<reference evidence="1 2" key="1">
    <citation type="submission" date="2024-02" db="EMBL/GenBank/DDBJ databases">
        <title>Complete sequences of two Paenibacillus sp. strains and one Lysinibacillus strain isolated from the environment on STAA medium highlight biotechnological potential.</title>
        <authorList>
            <person name="Attere S.A."/>
            <person name="Piche L.C."/>
            <person name="Intertaglia L."/>
            <person name="Lami R."/>
            <person name="Charette S.J."/>
            <person name="Vincent A.T."/>
        </authorList>
    </citation>
    <scope>NUCLEOTIDE SEQUENCE [LARGE SCALE GENOMIC DNA]</scope>
    <source>
        <strain evidence="1 2">Y5S-7</strain>
        <plasmid evidence="1 2">pY5S7-1</plasmid>
    </source>
</reference>
<protein>
    <submittedName>
        <fullName evidence="1">Replication-relaxation family protein</fullName>
    </submittedName>
</protein>
<dbReference type="Proteomes" id="UP001364764">
    <property type="component" value="Plasmid pY5S7-1"/>
</dbReference>
<dbReference type="EMBL" id="CP145893">
    <property type="protein sequence ID" value="WWP23970.1"/>
    <property type="molecule type" value="Genomic_DNA"/>
</dbReference>
<keyword evidence="1" id="KW-0614">Plasmid</keyword>
<proteinExistence type="predicted"/>
<name>A0ABD8B2A6_PAEAM</name>
<sequence>MDVRTIHKLSPTKCKIIERLFIYRSLTPYQVFFLLDPDNIPLTYPHFSWELLNLSKMRSTWNQLAQMQKTGIIQVAAKLSNDTKVLTLSEEGLSIAYSLLDIPEIEGYRNTGWNNQHGYFPYELYRAPKERLQKHHNLGIDFNVLMELLSLKHNFTYDFIDNRYASVEFSSVDENTKIETKKIFRPDGEFIIRPNGTDKEFHCWVEFDMGTEKGKLLYEKFSKYNQYLSYISQGVERDSLATSIPSTIFFVTTARQSIWSRWQNIQRNYLNTIENWSTFINLYVGNIESLESLVLSFINEGDLFKNKLNLNLRPLLNDQAYIGQPKPSKNLTNASSLSSFCYLYGNEMKILGWEPYFTVTRLKSNEHQVFLYVKFDEYETGGICKAIDFASKFETIESMKRINAIEVIPVLLYSDKKPHSLDFIGCDQKVKFDSIFKKYLWHNVSENKWFDKNGNHIQTHPLNLFLVD</sequence>